<keyword evidence="1" id="KW-0067">ATP-binding</keyword>
<keyword evidence="3" id="KW-1185">Reference proteome</keyword>
<dbReference type="VEuPathDB" id="VectorBase:ASIC006944"/>
<proteinExistence type="predicted"/>
<evidence type="ECO:0000313" key="2">
    <source>
        <dbReference type="EnsemblMetazoa" id="ASIC006944-PA"/>
    </source>
</evidence>
<sequence length="146" mass="16401">MAGPRWRRRVIEKLNGLPDAPETGHQRDTFLRTGSSPAEVRILAWLPDFGTRKLFNALSGSTFRNVAAAWWHSNFPQILHKCPPKAHRAIVAYNFIRLAAMDARENARTSSPFGRNRRWNSHDTSIGFLHACPEGGGRRERGIGGT</sequence>
<keyword evidence="1" id="KW-0547">Nucleotide-binding</keyword>
<dbReference type="AlphaFoldDB" id="A0A084VNA8"/>
<gene>
    <name evidence="1" type="ORF">ZHAS_00006944</name>
</gene>
<dbReference type="GO" id="GO:0005524">
    <property type="term" value="F:ATP binding"/>
    <property type="evidence" value="ECO:0007669"/>
    <property type="project" value="UniProtKB-KW"/>
</dbReference>
<evidence type="ECO:0000313" key="3">
    <source>
        <dbReference type="Proteomes" id="UP000030765"/>
    </source>
</evidence>
<accession>A0A084VNA8</accession>
<name>A0A084VNA8_ANOSI</name>
<dbReference type="EMBL" id="ATLV01014733">
    <property type="status" value="NOT_ANNOTATED_CDS"/>
    <property type="molecule type" value="Genomic_DNA"/>
</dbReference>
<dbReference type="Proteomes" id="UP000030765">
    <property type="component" value="Unassembled WGS sequence"/>
</dbReference>
<protein>
    <submittedName>
        <fullName evidence="1 2">ATP-binding cassette sub-family C member 8</fullName>
    </submittedName>
</protein>
<evidence type="ECO:0000313" key="1">
    <source>
        <dbReference type="EMBL" id="KFB39452.1"/>
    </source>
</evidence>
<reference evidence="1 3" key="1">
    <citation type="journal article" date="2014" name="BMC Genomics">
        <title>Genome sequence of Anopheles sinensis provides insight into genetics basis of mosquito competence for malaria parasites.</title>
        <authorList>
            <person name="Zhou D."/>
            <person name="Zhang D."/>
            <person name="Ding G."/>
            <person name="Shi L."/>
            <person name="Hou Q."/>
            <person name="Ye Y."/>
            <person name="Xu Y."/>
            <person name="Zhou H."/>
            <person name="Xiong C."/>
            <person name="Li S."/>
            <person name="Yu J."/>
            <person name="Hong S."/>
            <person name="Yu X."/>
            <person name="Zou P."/>
            <person name="Chen C."/>
            <person name="Chang X."/>
            <person name="Wang W."/>
            <person name="Lv Y."/>
            <person name="Sun Y."/>
            <person name="Ma L."/>
            <person name="Shen B."/>
            <person name="Zhu C."/>
        </authorList>
    </citation>
    <scope>NUCLEOTIDE SEQUENCE [LARGE SCALE GENOMIC DNA]</scope>
</reference>
<reference evidence="2" key="2">
    <citation type="submission" date="2020-05" db="UniProtKB">
        <authorList>
            <consortium name="EnsemblMetazoa"/>
        </authorList>
    </citation>
    <scope>IDENTIFICATION</scope>
</reference>
<organism evidence="1">
    <name type="scientific">Anopheles sinensis</name>
    <name type="common">Mosquito</name>
    <dbReference type="NCBI Taxonomy" id="74873"/>
    <lineage>
        <taxon>Eukaryota</taxon>
        <taxon>Metazoa</taxon>
        <taxon>Ecdysozoa</taxon>
        <taxon>Arthropoda</taxon>
        <taxon>Hexapoda</taxon>
        <taxon>Insecta</taxon>
        <taxon>Pterygota</taxon>
        <taxon>Neoptera</taxon>
        <taxon>Endopterygota</taxon>
        <taxon>Diptera</taxon>
        <taxon>Nematocera</taxon>
        <taxon>Culicoidea</taxon>
        <taxon>Culicidae</taxon>
        <taxon>Anophelinae</taxon>
        <taxon>Anopheles</taxon>
    </lineage>
</organism>
<dbReference type="EMBL" id="KE524984">
    <property type="protein sequence ID" value="KFB39452.1"/>
    <property type="molecule type" value="Genomic_DNA"/>
</dbReference>
<dbReference type="EnsemblMetazoa" id="ASIC006944-RA">
    <property type="protein sequence ID" value="ASIC006944-PA"/>
    <property type="gene ID" value="ASIC006944"/>
</dbReference>